<evidence type="ECO:0000256" key="1">
    <source>
        <dbReference type="SAM" id="Phobius"/>
    </source>
</evidence>
<feature type="domain" description="EamA" evidence="2">
    <location>
        <begin position="153"/>
        <end position="278"/>
    </location>
</feature>
<feature type="transmembrane region" description="Helical" evidence="1">
    <location>
        <begin position="40"/>
        <end position="59"/>
    </location>
</feature>
<reference evidence="3 4" key="1">
    <citation type="submission" date="2017-04" db="EMBL/GenBank/DDBJ databases">
        <authorList>
            <person name="Afonso C.L."/>
            <person name="Miller P.J."/>
            <person name="Scott M.A."/>
            <person name="Spackman E."/>
            <person name="Goraichik I."/>
            <person name="Dimitrov K.M."/>
            <person name="Suarez D.L."/>
            <person name="Swayne D.E."/>
        </authorList>
    </citation>
    <scope>NUCLEOTIDE SEQUENCE [LARGE SCALE GENOMIC DNA]</scope>
    <source>
        <strain evidence="3 4">CGMCC 1.12644</strain>
    </source>
</reference>
<dbReference type="PANTHER" id="PTHR22911">
    <property type="entry name" value="ACYL-MALONYL CONDENSING ENZYME-RELATED"/>
    <property type="match status" value="1"/>
</dbReference>
<proteinExistence type="predicted"/>
<feature type="transmembrane region" description="Helical" evidence="1">
    <location>
        <begin position="182"/>
        <end position="203"/>
    </location>
</feature>
<feature type="transmembrane region" description="Helical" evidence="1">
    <location>
        <begin position="236"/>
        <end position="257"/>
    </location>
</feature>
<dbReference type="OrthoDB" id="9815809at2"/>
<dbReference type="Pfam" id="PF00892">
    <property type="entry name" value="EamA"/>
    <property type="match status" value="2"/>
</dbReference>
<keyword evidence="1" id="KW-0472">Membrane</keyword>
<dbReference type="Proteomes" id="UP000192330">
    <property type="component" value="Unassembled WGS sequence"/>
</dbReference>
<dbReference type="PANTHER" id="PTHR22911:SF135">
    <property type="entry name" value="BLR4310 PROTEIN"/>
    <property type="match status" value="1"/>
</dbReference>
<feature type="domain" description="EamA" evidence="2">
    <location>
        <begin position="24"/>
        <end position="141"/>
    </location>
</feature>
<evidence type="ECO:0000259" key="2">
    <source>
        <dbReference type="Pfam" id="PF00892"/>
    </source>
</evidence>
<evidence type="ECO:0000313" key="3">
    <source>
        <dbReference type="EMBL" id="SMC55656.1"/>
    </source>
</evidence>
<dbReference type="GO" id="GO:0016020">
    <property type="term" value="C:membrane"/>
    <property type="evidence" value="ECO:0007669"/>
    <property type="project" value="InterPro"/>
</dbReference>
<dbReference type="RefSeq" id="WP_084350858.1">
    <property type="nucleotide sequence ID" value="NZ_FWYD01000002.1"/>
</dbReference>
<dbReference type="STRING" id="1387277.SAMN06295998_102406"/>
<keyword evidence="4" id="KW-1185">Reference proteome</keyword>
<dbReference type="Gene3D" id="1.10.3730.20">
    <property type="match status" value="1"/>
</dbReference>
<feature type="transmembrane region" description="Helical" evidence="1">
    <location>
        <begin position="12"/>
        <end position="34"/>
    </location>
</feature>
<keyword evidence="1" id="KW-1133">Transmembrane helix</keyword>
<keyword evidence="1" id="KW-0812">Transmembrane</keyword>
<dbReference type="InterPro" id="IPR037185">
    <property type="entry name" value="EmrE-like"/>
</dbReference>
<organism evidence="3 4">
    <name type="scientific">Primorskyibacter flagellatus</name>
    <dbReference type="NCBI Taxonomy" id="1387277"/>
    <lineage>
        <taxon>Bacteria</taxon>
        <taxon>Pseudomonadati</taxon>
        <taxon>Pseudomonadota</taxon>
        <taxon>Alphaproteobacteria</taxon>
        <taxon>Rhodobacterales</taxon>
        <taxon>Roseobacteraceae</taxon>
        <taxon>Primorskyibacter</taxon>
    </lineage>
</organism>
<protein>
    <submittedName>
        <fullName evidence="3">Permease of the drug/metabolite transporter (DMT) superfamily</fullName>
    </submittedName>
</protein>
<dbReference type="SUPFAM" id="SSF103481">
    <property type="entry name" value="Multidrug resistance efflux transporter EmrE"/>
    <property type="match status" value="2"/>
</dbReference>
<feature type="transmembrane region" description="Helical" evidence="1">
    <location>
        <begin position="152"/>
        <end position="170"/>
    </location>
</feature>
<feature type="transmembrane region" description="Helical" evidence="1">
    <location>
        <begin position="263"/>
        <end position="281"/>
    </location>
</feature>
<dbReference type="AlphaFoldDB" id="A0A1W2A4T3"/>
<feature type="transmembrane region" description="Helical" evidence="1">
    <location>
        <begin position="128"/>
        <end position="146"/>
    </location>
</feature>
<gene>
    <name evidence="3" type="ORF">SAMN06295998_102406</name>
</gene>
<dbReference type="EMBL" id="FWYD01000002">
    <property type="protein sequence ID" value="SMC55656.1"/>
    <property type="molecule type" value="Genomic_DNA"/>
</dbReference>
<accession>A0A1W2A4T3</accession>
<dbReference type="InterPro" id="IPR000620">
    <property type="entry name" value="EamA_dom"/>
</dbReference>
<evidence type="ECO:0000313" key="4">
    <source>
        <dbReference type="Proteomes" id="UP000192330"/>
    </source>
</evidence>
<name>A0A1W2A4T3_9RHOB</name>
<sequence>MTEQPPRDNLRGAAWLFADMGLNIWALSIVKALGLGYPPAQIVFLRAAVGLMLLTPLILRKRSAFRNVPQPWFQMLRVALSAVTLTASYFAIARVPLALYTTMNFTRPMVVMLLAAVVLRERITARQWGAAALAMTGIVIATDPAATPLGAGLAALLLVVLTGSGAVIVTRALRGTPEIVMMTFYTVGLALCTLPFALTDWVAVPADELPILLLIGVFAQAGQLCFLRAHFLGEAGVLSVLGYASLLVSVTVGYLLFDEVPGPRFFAGATLVVVAALTLGLRGRRRGRGAGESGRQPGR</sequence>
<feature type="transmembrane region" description="Helical" evidence="1">
    <location>
        <begin position="209"/>
        <end position="229"/>
    </location>
</feature>
<feature type="transmembrane region" description="Helical" evidence="1">
    <location>
        <begin position="71"/>
        <end position="92"/>
    </location>
</feature>